<dbReference type="PROSITE" id="PS50930">
    <property type="entry name" value="HTH_LYTTR"/>
    <property type="match status" value="1"/>
</dbReference>
<feature type="domain" description="HTH LytTR-type" evidence="3">
    <location>
        <begin position="139"/>
        <end position="202"/>
    </location>
</feature>
<dbReference type="Proteomes" id="UP000002772">
    <property type="component" value="Unassembled WGS sequence"/>
</dbReference>
<dbReference type="Pfam" id="PF00072">
    <property type="entry name" value="Response_reg"/>
    <property type="match status" value="1"/>
</dbReference>
<dbReference type="SUPFAM" id="SSF52172">
    <property type="entry name" value="CheY-like"/>
    <property type="match status" value="1"/>
</dbReference>
<dbReference type="Gene3D" id="3.40.50.2300">
    <property type="match status" value="1"/>
</dbReference>
<name>F8N5V5_9BACT</name>
<dbReference type="eggNOG" id="COG3279">
    <property type="taxonomic scope" value="Bacteria"/>
</dbReference>
<dbReference type="SMART" id="SM00448">
    <property type="entry name" value="REC"/>
    <property type="match status" value="1"/>
</dbReference>
<dbReference type="AlphaFoldDB" id="F8N5V5"/>
<dbReference type="OrthoDB" id="1490554at2"/>
<dbReference type="RefSeq" id="WP_007573056.1">
    <property type="nucleotide sequence ID" value="NZ_BPTS01000001.1"/>
</dbReference>
<dbReference type="InterPro" id="IPR046947">
    <property type="entry name" value="LytR-like"/>
</dbReference>
<dbReference type="GO" id="GO:0000156">
    <property type="term" value="F:phosphorelay response regulator activity"/>
    <property type="evidence" value="ECO:0007669"/>
    <property type="project" value="InterPro"/>
</dbReference>
<accession>F8N5V5</accession>
<dbReference type="HOGENOM" id="CLU_000445_14_1_10"/>
<dbReference type="Pfam" id="PF04397">
    <property type="entry name" value="LytTR"/>
    <property type="match status" value="1"/>
</dbReference>
<dbReference type="PANTHER" id="PTHR37299:SF1">
    <property type="entry name" value="STAGE 0 SPORULATION PROTEIN A HOMOLOG"/>
    <property type="match status" value="1"/>
</dbReference>
<gene>
    <name evidence="4" type="ORF">Premu_0643</name>
</gene>
<feature type="modified residue" description="4-aspartylphosphate" evidence="1">
    <location>
        <position position="55"/>
    </location>
</feature>
<evidence type="ECO:0000259" key="2">
    <source>
        <dbReference type="PROSITE" id="PS50110"/>
    </source>
</evidence>
<keyword evidence="5" id="KW-1185">Reference proteome</keyword>
<dbReference type="STRING" id="688246.Premu_0643"/>
<dbReference type="GO" id="GO:0003677">
    <property type="term" value="F:DNA binding"/>
    <property type="evidence" value="ECO:0007669"/>
    <property type="project" value="InterPro"/>
</dbReference>
<sequence>MKILIIEDEFVNFIHLANLLNGTKNVVIEGPIKSVKGVKKYFEKDCLDIDIILSDIRLPDGLVFDALRAVNCEIPIIFTTAYVDYTLNAFKFNSIDYLLKPIKREDLFDALERFVRRKTATSKLSVISQIGVQEYRQRFLCPYKENMIVVLVDDISHISTENKVTKIYTIDGHSYHIDNSLDELMDQLNPKVFLRISRQYVISKQAVSSYSVGCDRKISVNLVYYPNTHVIVGKEKLCILKKWLTC</sequence>
<proteinExistence type="predicted"/>
<evidence type="ECO:0000313" key="4">
    <source>
        <dbReference type="EMBL" id="EGN56117.1"/>
    </source>
</evidence>
<dbReference type="PANTHER" id="PTHR37299">
    <property type="entry name" value="TRANSCRIPTIONAL REGULATOR-RELATED"/>
    <property type="match status" value="1"/>
</dbReference>
<evidence type="ECO:0000259" key="3">
    <source>
        <dbReference type="PROSITE" id="PS50930"/>
    </source>
</evidence>
<dbReference type="SMART" id="SM00850">
    <property type="entry name" value="LytTR"/>
    <property type="match status" value="1"/>
</dbReference>
<dbReference type="InterPro" id="IPR011006">
    <property type="entry name" value="CheY-like_superfamily"/>
</dbReference>
<reference evidence="5" key="1">
    <citation type="journal article" date="2011" name="Stand. Genomic Sci.">
        <title>Non-contiguous finished genome sequence of the opportunistic oral pathogen Prevotella multisaccharivorax type strain (PPPA20).</title>
        <authorList>
            <person name="Pati A."/>
            <person name="Gronow S."/>
            <person name="Lu M."/>
            <person name="Lapidus A."/>
            <person name="Nolan M."/>
            <person name="Lucas S."/>
            <person name="Hammon N."/>
            <person name="Deshpande S."/>
            <person name="Cheng J.F."/>
            <person name="Tapia R."/>
            <person name="Han C."/>
            <person name="Goodwin L."/>
            <person name="Pitluck S."/>
            <person name="Liolios K."/>
            <person name="Pagani I."/>
            <person name="Mavromatis K."/>
            <person name="Mikhailova N."/>
            <person name="Huntemann M."/>
            <person name="Chen A."/>
            <person name="Palaniappan K."/>
            <person name="Land M."/>
            <person name="Hauser L."/>
            <person name="Detter J.C."/>
            <person name="Brambilla E.M."/>
            <person name="Rohde M."/>
            <person name="Goker M."/>
            <person name="Woyke T."/>
            <person name="Bristow J."/>
            <person name="Eisen J.A."/>
            <person name="Markowitz V."/>
            <person name="Hugenholtz P."/>
            <person name="Kyrpides N.C."/>
            <person name="Klenk H.P."/>
            <person name="Ivanova N."/>
        </authorList>
    </citation>
    <scope>NUCLEOTIDE SEQUENCE [LARGE SCALE GENOMIC DNA]</scope>
    <source>
        <strain evidence="5">DSM 17128</strain>
    </source>
</reference>
<feature type="domain" description="Response regulatory" evidence="2">
    <location>
        <begin position="2"/>
        <end position="115"/>
    </location>
</feature>
<protein>
    <submittedName>
        <fullName evidence="4">Two component transcriptional regulator, LytTR family</fullName>
    </submittedName>
</protein>
<dbReference type="PROSITE" id="PS50110">
    <property type="entry name" value="RESPONSE_REGULATORY"/>
    <property type="match status" value="1"/>
</dbReference>
<keyword evidence="1" id="KW-0597">Phosphoprotein</keyword>
<dbReference type="InterPro" id="IPR007492">
    <property type="entry name" value="LytTR_DNA-bd_dom"/>
</dbReference>
<evidence type="ECO:0000256" key="1">
    <source>
        <dbReference type="PROSITE-ProRule" id="PRU00169"/>
    </source>
</evidence>
<dbReference type="Gene3D" id="2.40.50.1020">
    <property type="entry name" value="LytTr DNA-binding domain"/>
    <property type="match status" value="1"/>
</dbReference>
<dbReference type="InterPro" id="IPR001789">
    <property type="entry name" value="Sig_transdc_resp-reg_receiver"/>
</dbReference>
<dbReference type="EMBL" id="GL945017">
    <property type="protein sequence ID" value="EGN56117.1"/>
    <property type="molecule type" value="Genomic_DNA"/>
</dbReference>
<organism evidence="4 5">
    <name type="scientific">Hallella multisaccharivorax DSM 17128</name>
    <dbReference type="NCBI Taxonomy" id="688246"/>
    <lineage>
        <taxon>Bacteria</taxon>
        <taxon>Pseudomonadati</taxon>
        <taxon>Bacteroidota</taxon>
        <taxon>Bacteroidia</taxon>
        <taxon>Bacteroidales</taxon>
        <taxon>Prevotellaceae</taxon>
        <taxon>Hallella</taxon>
    </lineage>
</organism>
<evidence type="ECO:0000313" key="5">
    <source>
        <dbReference type="Proteomes" id="UP000002772"/>
    </source>
</evidence>